<reference evidence="27" key="3">
    <citation type="submission" date="2025-09" db="UniProtKB">
        <authorList>
            <consortium name="Ensembl"/>
        </authorList>
    </citation>
    <scope>IDENTIFICATION</scope>
</reference>
<evidence type="ECO:0000256" key="24">
    <source>
        <dbReference type="SAM" id="MobiDB-lite"/>
    </source>
</evidence>
<evidence type="ECO:0000256" key="10">
    <source>
        <dbReference type="ARBA" id="ARBA00023002"/>
    </source>
</evidence>
<dbReference type="FunFam" id="1.10.1040.10:FF:000019">
    <property type="entry name" value="3-hydroxybutyryl-CoA dehydrogenase FadB2"/>
    <property type="match status" value="1"/>
</dbReference>
<keyword evidence="6" id="KW-0276">Fatty acid metabolism</keyword>
<feature type="domain" description="3-hydroxyacyl-CoA dehydrogenase C-terminal" evidence="25">
    <location>
        <begin position="309"/>
        <end position="406"/>
    </location>
</feature>
<keyword evidence="7" id="KW-0744">Spermatogenesis</keyword>
<dbReference type="Gene3D" id="1.10.1040.10">
    <property type="entry name" value="N-(1-d-carboxylethyl)-l-norvaline Dehydrogenase, domain 2"/>
    <property type="match status" value="1"/>
</dbReference>
<evidence type="ECO:0000256" key="17">
    <source>
        <dbReference type="ARBA" id="ARBA00052282"/>
    </source>
</evidence>
<dbReference type="GO" id="GO:0005759">
    <property type="term" value="C:mitochondrial matrix"/>
    <property type="evidence" value="ECO:0007669"/>
    <property type="project" value="UniProtKB-SubCell"/>
</dbReference>
<evidence type="ECO:0000256" key="11">
    <source>
        <dbReference type="ARBA" id="ARBA00023027"/>
    </source>
</evidence>
<keyword evidence="28" id="KW-1185">Reference proteome</keyword>
<dbReference type="InterPro" id="IPR006108">
    <property type="entry name" value="3HC_DH_C"/>
</dbReference>
<dbReference type="InterPro" id="IPR006176">
    <property type="entry name" value="3-OHacyl-CoA_DH_NAD-bd"/>
</dbReference>
<dbReference type="InterPro" id="IPR013328">
    <property type="entry name" value="6PGD_dom2"/>
</dbReference>
<evidence type="ECO:0000256" key="1">
    <source>
        <dbReference type="ARBA" id="ARBA00004305"/>
    </source>
</evidence>
<keyword evidence="13" id="KW-0496">Mitochondrion</keyword>
<dbReference type="eggNOG" id="KOG2304">
    <property type="taxonomic scope" value="Eukaryota"/>
</dbReference>
<evidence type="ECO:0000256" key="2">
    <source>
        <dbReference type="ARBA" id="ARBA00005005"/>
    </source>
</evidence>
<dbReference type="EC" id="1.1.1.35" evidence="4"/>
<evidence type="ECO:0000259" key="26">
    <source>
        <dbReference type="Pfam" id="PF02737"/>
    </source>
</evidence>
<evidence type="ECO:0000259" key="25">
    <source>
        <dbReference type="Pfam" id="PF00725"/>
    </source>
</evidence>
<dbReference type="GO" id="GO:0030154">
    <property type="term" value="P:cell differentiation"/>
    <property type="evidence" value="ECO:0007669"/>
    <property type="project" value="UniProtKB-KW"/>
</dbReference>
<evidence type="ECO:0000256" key="19">
    <source>
        <dbReference type="ARBA" id="ARBA00059837"/>
    </source>
</evidence>
<dbReference type="Pfam" id="PF02737">
    <property type="entry name" value="3HCDH_N"/>
    <property type="match status" value="1"/>
</dbReference>
<dbReference type="GO" id="GO:0003857">
    <property type="term" value="F:(3S)-3-hydroxyacyl-CoA dehydrogenase (NAD+) activity"/>
    <property type="evidence" value="ECO:0007669"/>
    <property type="project" value="UniProtKB-EC"/>
</dbReference>
<comment type="catalytic activity">
    <reaction evidence="17">
        <text>(3S)-hydroxyhexadecanoyl-CoA + NAD(+) = 3-oxohexadecanoyl-CoA + NADH + H(+)</text>
        <dbReference type="Rhea" id="RHEA:31159"/>
        <dbReference type="ChEBI" id="CHEBI:15378"/>
        <dbReference type="ChEBI" id="CHEBI:57349"/>
        <dbReference type="ChEBI" id="CHEBI:57540"/>
        <dbReference type="ChEBI" id="CHEBI:57945"/>
        <dbReference type="ChEBI" id="CHEBI:62613"/>
    </reaction>
</comment>
<organism evidence="27 28">
    <name type="scientific">Callithrix jacchus</name>
    <name type="common">White-tufted-ear marmoset</name>
    <name type="synonym">Simia Jacchus</name>
    <dbReference type="NCBI Taxonomy" id="9483"/>
    <lineage>
        <taxon>Eukaryota</taxon>
        <taxon>Metazoa</taxon>
        <taxon>Chordata</taxon>
        <taxon>Craniata</taxon>
        <taxon>Vertebrata</taxon>
        <taxon>Euteleostomi</taxon>
        <taxon>Mammalia</taxon>
        <taxon>Eutheria</taxon>
        <taxon>Euarchontoglires</taxon>
        <taxon>Primates</taxon>
        <taxon>Haplorrhini</taxon>
        <taxon>Platyrrhini</taxon>
        <taxon>Cebidae</taxon>
        <taxon>Callitrichinae</taxon>
        <taxon>Callithrix</taxon>
        <taxon>Callithrix</taxon>
    </lineage>
</organism>
<dbReference type="Ensembl" id="ENSCJAT00000031023.5">
    <property type="protein sequence ID" value="ENSCJAP00000029358.4"/>
    <property type="gene ID" value="ENSCJAG00000015938.5"/>
</dbReference>
<comment type="pathway">
    <text evidence="2">Lipid metabolism; fatty acid beta-oxidation.</text>
</comment>
<comment type="catalytic activity">
    <reaction evidence="15">
        <text>a (3S)-3-hydroxyacyl-CoA + NAD(+) = a 3-oxoacyl-CoA + NADH + H(+)</text>
        <dbReference type="Rhea" id="RHEA:22432"/>
        <dbReference type="ChEBI" id="CHEBI:15378"/>
        <dbReference type="ChEBI" id="CHEBI:57318"/>
        <dbReference type="ChEBI" id="CHEBI:57540"/>
        <dbReference type="ChEBI" id="CHEBI:57945"/>
        <dbReference type="ChEBI" id="CHEBI:90726"/>
        <dbReference type="EC" id="1.1.1.35"/>
    </reaction>
</comment>
<evidence type="ECO:0000256" key="21">
    <source>
        <dbReference type="ARBA" id="ARBA00071676"/>
    </source>
</evidence>
<evidence type="ECO:0000256" key="16">
    <source>
        <dbReference type="ARBA" id="ARBA00051510"/>
    </source>
</evidence>
<dbReference type="GO" id="GO:0005654">
    <property type="term" value="C:nucleoplasm"/>
    <property type="evidence" value="ECO:0007669"/>
    <property type="project" value="Ensembl"/>
</dbReference>
<keyword evidence="14" id="KW-0379">Hydroxylation</keyword>
<dbReference type="Gene3D" id="3.40.50.720">
    <property type="entry name" value="NAD(P)-binding Rossmann-like Domain"/>
    <property type="match status" value="1"/>
</dbReference>
<protein>
    <recommendedName>
        <fullName evidence="21">Hydroxyacyl-coenzyme A dehydrogenase, mitochondrial</fullName>
        <ecNumber evidence="4">1.1.1.35</ecNumber>
    </recommendedName>
    <alternativeName>
        <fullName evidence="22">Medium and short-chain L-3-hydroxyacyl-coenzyme A dehydrogenase</fullName>
    </alternativeName>
    <alternativeName>
        <fullName evidence="23">Short-chain 3-hydroxyacyl-CoA dehydrogenase</fullName>
    </alternativeName>
</protein>
<dbReference type="AlphaFoldDB" id="F7I7T8"/>
<dbReference type="GO" id="GO:0006635">
    <property type="term" value="P:fatty acid beta-oxidation"/>
    <property type="evidence" value="ECO:0007669"/>
    <property type="project" value="Ensembl"/>
</dbReference>
<reference evidence="27" key="2">
    <citation type="submission" date="2025-08" db="UniProtKB">
        <authorList>
            <consortium name="Ensembl"/>
        </authorList>
    </citation>
    <scope>IDENTIFICATION</scope>
</reference>
<dbReference type="PANTHER" id="PTHR43561">
    <property type="match status" value="1"/>
</dbReference>
<dbReference type="GO" id="GO:0070403">
    <property type="term" value="F:NAD+ binding"/>
    <property type="evidence" value="ECO:0007669"/>
    <property type="project" value="Ensembl"/>
</dbReference>
<evidence type="ECO:0000256" key="8">
    <source>
        <dbReference type="ARBA" id="ARBA00022946"/>
    </source>
</evidence>
<dbReference type="InParanoid" id="F7I7T8"/>
<evidence type="ECO:0000313" key="27">
    <source>
        <dbReference type="Ensembl" id="ENSCJAP00000029358.4"/>
    </source>
</evidence>
<dbReference type="Bgee" id="ENSCJAG00000015938">
    <property type="expression patterns" value="Expressed in heart and 6 other cell types or tissues"/>
</dbReference>
<accession>F7I7T8</accession>
<keyword evidence="10" id="KW-0560">Oxidoreductase</keyword>
<evidence type="ECO:0000256" key="9">
    <source>
        <dbReference type="ARBA" id="ARBA00022990"/>
    </source>
</evidence>
<dbReference type="Pfam" id="PF00725">
    <property type="entry name" value="3HCDH"/>
    <property type="match status" value="1"/>
</dbReference>
<evidence type="ECO:0000313" key="28">
    <source>
        <dbReference type="Proteomes" id="UP000008225"/>
    </source>
</evidence>
<gene>
    <name evidence="27" type="primary">HADH</name>
</gene>
<evidence type="ECO:0000256" key="4">
    <source>
        <dbReference type="ARBA" id="ARBA00013000"/>
    </source>
</evidence>
<dbReference type="Proteomes" id="UP000008225">
    <property type="component" value="Chromosome 3"/>
</dbReference>
<keyword evidence="12" id="KW-0443">Lipid metabolism</keyword>
<reference evidence="27" key="1">
    <citation type="submission" date="2009-03" db="EMBL/GenBank/DDBJ databases">
        <authorList>
            <person name="Warren W."/>
            <person name="Ye L."/>
            <person name="Minx P."/>
            <person name="Worley K."/>
            <person name="Gibbs R."/>
            <person name="Wilson R.K."/>
        </authorList>
    </citation>
    <scope>NUCLEOTIDE SEQUENCE [LARGE SCALE GENOMIC DNA]</scope>
</reference>
<evidence type="ECO:0000256" key="7">
    <source>
        <dbReference type="ARBA" id="ARBA00022871"/>
    </source>
</evidence>
<evidence type="ECO:0000256" key="12">
    <source>
        <dbReference type="ARBA" id="ARBA00023098"/>
    </source>
</evidence>
<proteinExistence type="inferred from homology"/>
<dbReference type="GeneTree" id="ENSGT00940000159984"/>
<dbReference type="GO" id="GO:0042802">
    <property type="term" value="F:identical protein binding"/>
    <property type="evidence" value="ECO:0007669"/>
    <property type="project" value="Ensembl"/>
</dbReference>
<evidence type="ECO:0000256" key="15">
    <source>
        <dbReference type="ARBA" id="ARBA00049556"/>
    </source>
</evidence>
<dbReference type="STRING" id="9483.ENSCJAP00000029358"/>
<comment type="subunit">
    <text evidence="20">Homodimer. Interacts with GLUD1; this interaction inhibits the activation of glutamate dehydrogenase 1 (GLUD1).</text>
</comment>
<dbReference type="InterPro" id="IPR008927">
    <property type="entry name" value="6-PGluconate_DH-like_C_sf"/>
</dbReference>
<evidence type="ECO:0000256" key="6">
    <source>
        <dbReference type="ARBA" id="ARBA00022832"/>
    </source>
</evidence>
<feature type="region of interest" description="Disordered" evidence="24">
    <location>
        <begin position="19"/>
        <end position="61"/>
    </location>
</feature>
<dbReference type="FunFam" id="3.40.50.720:FF:000258">
    <property type="entry name" value="Hydroxyacyl-coenzyme A dehydrogenase, mitochondrial"/>
    <property type="match status" value="1"/>
</dbReference>
<dbReference type="InterPro" id="IPR036291">
    <property type="entry name" value="NAD(P)-bd_dom_sf"/>
</dbReference>
<comment type="catalytic activity">
    <reaction evidence="18">
        <text>(3S)-3-hydroxybutanoyl-CoA + NAD(+) = acetoacetyl-CoA + NADH + H(+)</text>
        <dbReference type="Rhea" id="RHEA:30799"/>
        <dbReference type="ChEBI" id="CHEBI:15378"/>
        <dbReference type="ChEBI" id="CHEBI:57286"/>
        <dbReference type="ChEBI" id="CHEBI:57316"/>
        <dbReference type="ChEBI" id="CHEBI:57540"/>
        <dbReference type="ChEBI" id="CHEBI:57945"/>
    </reaction>
</comment>
<feature type="domain" description="3-hydroxyacyl-CoA dehydrogenase NAD binding" evidence="26">
    <location>
        <begin position="122"/>
        <end position="307"/>
    </location>
</feature>
<dbReference type="OMA" id="MAHPMGP"/>
<evidence type="ECO:0000256" key="20">
    <source>
        <dbReference type="ARBA" id="ARBA00065273"/>
    </source>
</evidence>
<comment type="subcellular location">
    <subcellularLocation>
        <location evidence="1">Mitochondrion matrix</location>
    </subcellularLocation>
</comment>
<dbReference type="GO" id="GO:0007283">
    <property type="term" value="P:spermatogenesis"/>
    <property type="evidence" value="ECO:0007669"/>
    <property type="project" value="UniProtKB-KW"/>
</dbReference>
<dbReference type="PROSITE" id="PS00067">
    <property type="entry name" value="3HCDH"/>
    <property type="match status" value="1"/>
</dbReference>
<dbReference type="GO" id="GO:0050796">
    <property type="term" value="P:regulation of insulin secretion"/>
    <property type="evidence" value="ECO:0007669"/>
    <property type="project" value="Ensembl"/>
</dbReference>
<evidence type="ECO:0000256" key="22">
    <source>
        <dbReference type="ARBA" id="ARBA00077615"/>
    </source>
</evidence>
<dbReference type="InterPro" id="IPR006180">
    <property type="entry name" value="3-OHacyl-CoA_DH_CS"/>
</dbReference>
<dbReference type="SUPFAM" id="SSF51735">
    <property type="entry name" value="NAD(P)-binding Rossmann-fold domains"/>
    <property type="match status" value="1"/>
</dbReference>
<dbReference type="InterPro" id="IPR052242">
    <property type="entry name" value="Mito_3-hydroxyacyl-CoA_DH"/>
</dbReference>
<dbReference type="FunCoup" id="F7I7T8">
    <property type="interactions" value="1842"/>
</dbReference>
<keyword evidence="5" id="KW-0221">Differentiation</keyword>
<comment type="catalytic activity">
    <reaction evidence="16">
        <text>(3S)-hydroxydecanoyl-CoA + NAD(+) = 3-oxodecanoyl-CoA + NADH + H(+)</text>
        <dbReference type="Rhea" id="RHEA:31187"/>
        <dbReference type="ChEBI" id="CHEBI:15378"/>
        <dbReference type="ChEBI" id="CHEBI:57540"/>
        <dbReference type="ChEBI" id="CHEBI:57945"/>
        <dbReference type="ChEBI" id="CHEBI:62548"/>
        <dbReference type="ChEBI" id="CHEBI:62616"/>
    </reaction>
</comment>
<evidence type="ECO:0000256" key="13">
    <source>
        <dbReference type="ARBA" id="ARBA00023128"/>
    </source>
</evidence>
<dbReference type="SUPFAM" id="SSF48179">
    <property type="entry name" value="6-phosphogluconate dehydrogenase C-terminal domain-like"/>
    <property type="match status" value="1"/>
</dbReference>
<dbReference type="GO" id="GO:0120162">
    <property type="term" value="P:positive regulation of cold-induced thermogenesis"/>
    <property type="evidence" value="ECO:0007669"/>
    <property type="project" value="Ensembl"/>
</dbReference>
<keyword evidence="8" id="KW-0809">Transit peptide</keyword>
<keyword evidence="11" id="KW-0520">NAD</keyword>
<evidence type="ECO:0000256" key="5">
    <source>
        <dbReference type="ARBA" id="ARBA00022782"/>
    </source>
</evidence>
<keyword evidence="9" id="KW-0007">Acetylation</keyword>
<evidence type="ECO:0000256" key="18">
    <source>
        <dbReference type="ARBA" id="ARBA00052692"/>
    </source>
</evidence>
<evidence type="ECO:0000256" key="3">
    <source>
        <dbReference type="ARBA" id="ARBA00009463"/>
    </source>
</evidence>
<evidence type="ECO:0000256" key="14">
    <source>
        <dbReference type="ARBA" id="ARBA00023278"/>
    </source>
</evidence>
<evidence type="ECO:0000256" key="23">
    <source>
        <dbReference type="ARBA" id="ARBA00079904"/>
    </source>
</evidence>
<name>F7I7T8_CALJA</name>
<comment type="similarity">
    <text evidence="3">Belongs to the 3-hydroxyacyl-CoA dehydrogenase family.</text>
</comment>
<sequence length="407" mass="44715">MLTRGCRGRQLRAHALVPARRWDVRKRSRATQANGQSGPRGPAPPPSDVTKTSGARRRQRYLGPRPQRLAVFCCLPRALSPPASCRCRRCCRTMAFVTRQFVRSVSSSSTASASVKKIIVKHVTVIGGGLMGSGIAQVAAATGHTVVLVDQTEDILAKSKKGIEESLRKVAKKKFAEDPKAGDEFVVKTLSSITTSTDAASVVHSTDLVVEAIAENLQLKNELFKRLDKFAAEHTIFASNTSSLQITSIANATTRQDRFAGLHFFNPVPMMKLVEVIKTPMTSQKTFESLVDFTKTLGKHPVSCKDTPGFVVNRLLVPYLMEAIRLYERGDASKEDIDTAMKLGAGYPMGPFELLDYVGLDTTKFIVDGWHEIDAKNPLFQPSPSLNKLVTENKLGKKTGEGFYKYK</sequence>
<comment type="function">
    <text evidence="19">Mitochondrial fatty acid beta-oxidation enzyme that catalyzes the third step of the beta-oxidation cycle for medium and short-chain 3-hydroxy fatty acyl-CoAs (C4 to C10). Plays a role in the control of insulin secretion by inhibiting the activation of glutamate dehydrogenase 1 (GLUD1), an enzyme that has an important role in regulating amino acid-induced insulin secretion. Plays a role in the maintenance of normal spermatogenesis through the reduction of fatty acid accumulation in the testes.</text>
</comment>
<dbReference type="PANTHER" id="PTHR43561:SF3">
    <property type="entry name" value="HYDROXYACYL-COENZYME A DEHYDROGENASE, MITOCHONDRIAL"/>
    <property type="match status" value="1"/>
</dbReference>